<dbReference type="Proteomes" id="UP000465112">
    <property type="component" value="Chromosome 8"/>
</dbReference>
<accession>A0A6A5F9P6</accession>
<proteinExistence type="predicted"/>
<evidence type="ECO:0000313" key="1">
    <source>
        <dbReference type="EMBL" id="KAF1387195.1"/>
    </source>
</evidence>
<dbReference type="AlphaFoldDB" id="A0A6A5F9P6"/>
<sequence>MERRERELIPPSCCLIYVCLTNKQTPDSRCQSLNLIQVGFQTTPASRTATCFFAESRPTNQMPLSATPLICMTLGVPHYNIYTQATRKTDAINSCSAIPLLYLILTHSTPLLTPLLLTQFLALLLTGL</sequence>
<keyword evidence="2" id="KW-1185">Reference proteome</keyword>
<protein>
    <submittedName>
        <fullName evidence="1">Uncharacterized protein</fullName>
    </submittedName>
</protein>
<comment type="caution">
    <text evidence="1">The sequence shown here is derived from an EMBL/GenBank/DDBJ whole genome shotgun (WGS) entry which is preliminary data.</text>
</comment>
<gene>
    <name evidence="1" type="ORF">PFLUV_G00102830</name>
</gene>
<dbReference type="EMBL" id="VHII01000008">
    <property type="protein sequence ID" value="KAF1387195.1"/>
    <property type="molecule type" value="Genomic_DNA"/>
</dbReference>
<name>A0A6A5F9P6_PERFL</name>
<evidence type="ECO:0000313" key="2">
    <source>
        <dbReference type="Proteomes" id="UP000465112"/>
    </source>
</evidence>
<organism evidence="1 2">
    <name type="scientific">Perca fluviatilis</name>
    <name type="common">European perch</name>
    <dbReference type="NCBI Taxonomy" id="8168"/>
    <lineage>
        <taxon>Eukaryota</taxon>
        <taxon>Metazoa</taxon>
        <taxon>Chordata</taxon>
        <taxon>Craniata</taxon>
        <taxon>Vertebrata</taxon>
        <taxon>Euteleostomi</taxon>
        <taxon>Actinopterygii</taxon>
        <taxon>Neopterygii</taxon>
        <taxon>Teleostei</taxon>
        <taxon>Neoteleostei</taxon>
        <taxon>Acanthomorphata</taxon>
        <taxon>Eupercaria</taxon>
        <taxon>Perciformes</taxon>
        <taxon>Percoidei</taxon>
        <taxon>Percidae</taxon>
        <taxon>Percinae</taxon>
        <taxon>Perca</taxon>
    </lineage>
</organism>
<reference evidence="1 2" key="1">
    <citation type="submission" date="2019-06" db="EMBL/GenBank/DDBJ databases">
        <title>A chromosome-scale genome assembly of the European perch, Perca fluviatilis.</title>
        <authorList>
            <person name="Roques C."/>
            <person name="Zahm M."/>
            <person name="Cabau C."/>
            <person name="Klopp C."/>
            <person name="Bouchez O."/>
            <person name="Donnadieu C."/>
            <person name="Kuhl H."/>
            <person name="Gislard M."/>
            <person name="Guendouz S."/>
            <person name="Journot L."/>
            <person name="Haffray P."/>
            <person name="Bestin A."/>
            <person name="Morvezen R."/>
            <person name="Feron R."/>
            <person name="Wen M."/>
            <person name="Jouanno E."/>
            <person name="Herpin A."/>
            <person name="Schartl M."/>
            <person name="Postlethwait J."/>
            <person name="Schaerlinger B."/>
            <person name="Chardard D."/>
            <person name="Lecocq T."/>
            <person name="Poncet C."/>
            <person name="Jaffrelo L."/>
            <person name="Lampietro C."/>
            <person name="Guiguen Y."/>
        </authorList>
    </citation>
    <scope>NUCLEOTIDE SEQUENCE [LARGE SCALE GENOMIC DNA]</scope>
    <source>
        <tissue evidence="1">Blood</tissue>
    </source>
</reference>